<evidence type="ECO:0000313" key="2">
    <source>
        <dbReference type="RefSeq" id="XP_012939691.1"/>
    </source>
</evidence>
<organism evidence="1 2">
    <name type="scientific">Aplysia californica</name>
    <name type="common">California sea hare</name>
    <dbReference type="NCBI Taxonomy" id="6500"/>
    <lineage>
        <taxon>Eukaryota</taxon>
        <taxon>Metazoa</taxon>
        <taxon>Spiralia</taxon>
        <taxon>Lophotrochozoa</taxon>
        <taxon>Mollusca</taxon>
        <taxon>Gastropoda</taxon>
        <taxon>Heterobranchia</taxon>
        <taxon>Euthyneura</taxon>
        <taxon>Tectipleura</taxon>
        <taxon>Aplysiida</taxon>
        <taxon>Aplysioidea</taxon>
        <taxon>Aplysiidae</taxon>
        <taxon>Aplysia</taxon>
    </lineage>
</organism>
<gene>
    <name evidence="2" type="primary">LOC101850013</name>
</gene>
<evidence type="ECO:0000313" key="1">
    <source>
        <dbReference type="Proteomes" id="UP000694888"/>
    </source>
</evidence>
<reference evidence="2" key="1">
    <citation type="submission" date="2025-08" db="UniProtKB">
        <authorList>
            <consortium name="RefSeq"/>
        </authorList>
    </citation>
    <scope>IDENTIFICATION</scope>
</reference>
<accession>A0ABM1A2T6</accession>
<dbReference type="RefSeq" id="XP_012939691.1">
    <property type="nucleotide sequence ID" value="XM_013084237.2"/>
</dbReference>
<dbReference type="Proteomes" id="UP000694888">
    <property type="component" value="Unplaced"/>
</dbReference>
<proteinExistence type="predicted"/>
<sequence>MGSKPLPVSIALIKKSGPVQAATQKPLTSSLSGCRASNGSCYDQGAIFPYEIGGQVHDDCTCQVAGYKLSYKCGLNSPANPTVVVDASYKNCTVNGLTYTHGQMFRLPENWQCVAYRCMDGLHSIIQEGCVDDNSRCRVPGEKFPMEINGVVEPDCTCSDVGGRISYTCTPVLASHNCTVSGQEFADGQEFVYPGQSKCVKYRCDKGSYRPVQEGCEVDGACHAIGSVFETNCVLKACKKTTYPDRSVLSSEVLMRRCRDSNGQCQDPGNSFSYEINSQVRNDCTCSVNGTQTSYRCGLGAGSGGASGSGQSGTQTTAVAGKNCSVGENTYTDGQVFAMPGMTKCVKYMCSNGGYRVIEEGCELNGVCHDVGSIFSQGCHFYTCNKVQSGVSYTYKTAAQTLRCKDADNICQDPGTTFPLVISGHRYEQCTCNLVNGSLRYSCSG</sequence>
<protein>
    <submittedName>
        <fullName evidence="2">Uncharacterized protein LOC101850013</fullName>
    </submittedName>
</protein>
<name>A0ABM1A2T6_APLCA</name>
<dbReference type="GeneID" id="101850013"/>
<keyword evidence="1" id="KW-1185">Reference proteome</keyword>